<proteinExistence type="predicted"/>
<dbReference type="WBParaSite" id="PSAMB.scaffold2363size23621.g17532.t1">
    <property type="protein sequence ID" value="PSAMB.scaffold2363size23621.g17532.t1"/>
    <property type="gene ID" value="PSAMB.scaffold2363size23621.g17532"/>
</dbReference>
<organism evidence="2 3">
    <name type="scientific">Plectus sambesii</name>
    <dbReference type="NCBI Taxonomy" id="2011161"/>
    <lineage>
        <taxon>Eukaryota</taxon>
        <taxon>Metazoa</taxon>
        <taxon>Ecdysozoa</taxon>
        <taxon>Nematoda</taxon>
        <taxon>Chromadorea</taxon>
        <taxon>Plectida</taxon>
        <taxon>Plectina</taxon>
        <taxon>Plectoidea</taxon>
        <taxon>Plectidae</taxon>
        <taxon>Plectus</taxon>
    </lineage>
</organism>
<dbReference type="AlphaFoldDB" id="A0A914VT38"/>
<dbReference type="Proteomes" id="UP000887566">
    <property type="component" value="Unplaced"/>
</dbReference>
<evidence type="ECO:0000313" key="2">
    <source>
        <dbReference type="Proteomes" id="UP000887566"/>
    </source>
</evidence>
<reference evidence="3" key="1">
    <citation type="submission" date="2022-11" db="UniProtKB">
        <authorList>
            <consortium name="WormBaseParasite"/>
        </authorList>
    </citation>
    <scope>IDENTIFICATION</scope>
</reference>
<name>A0A914VT38_9BILA</name>
<evidence type="ECO:0000313" key="3">
    <source>
        <dbReference type="WBParaSite" id="PSAMB.scaffold2363size23621.g17532.t1"/>
    </source>
</evidence>
<accession>A0A914VT38</accession>
<protein>
    <submittedName>
        <fullName evidence="3">Uncharacterized protein</fullName>
    </submittedName>
</protein>
<keyword evidence="2" id="KW-1185">Reference proteome</keyword>
<sequence length="186" mass="19901">MSVCPQLVEHIHVDGAPTDAEDRTANRSNLCAHGGRIGSFDEQQIVASGVPGSRPSSQPASSGTRRASSWDRGAGPTPPTSSIVRPPATSPITPDGRPQPSNMRPASQRRRDPAKSQRSPPLLILNLYRRPFNGHDSTKFRFSGIACSLAAEGAVGNDFVLGEEVKKPIDEMKENFFSSASIFAAH</sequence>
<feature type="compositionally biased region" description="Polar residues" evidence="1">
    <location>
        <begin position="54"/>
        <end position="67"/>
    </location>
</feature>
<evidence type="ECO:0000256" key="1">
    <source>
        <dbReference type="SAM" id="MobiDB-lite"/>
    </source>
</evidence>
<feature type="region of interest" description="Disordered" evidence="1">
    <location>
        <begin position="47"/>
        <end position="122"/>
    </location>
</feature>